<dbReference type="AlphaFoldDB" id="A0A317SD16"/>
<keyword evidence="1" id="KW-1133">Transmembrane helix</keyword>
<keyword evidence="1" id="KW-0472">Membrane</keyword>
<protein>
    <recommendedName>
        <fullName evidence="2">PiggyBac transposable element-derived protein domain-containing protein</fullName>
    </recommendedName>
</protein>
<evidence type="ECO:0000256" key="1">
    <source>
        <dbReference type="SAM" id="Phobius"/>
    </source>
</evidence>
<sequence length="104" mass="12243">MNDLNAKVYDSEEEEVEFCGRGRDMGEMFLGEIVNDVVKEVGMGNSWRWYPVKAGEVMIFVSLIIYMGLYPISTVPDYWRKDGLSPQYRISRFMTQVRFEQLKR</sequence>
<feature type="domain" description="PiggyBac transposable element-derived protein" evidence="2">
    <location>
        <begin position="32"/>
        <end position="102"/>
    </location>
</feature>
<evidence type="ECO:0000259" key="2">
    <source>
        <dbReference type="Pfam" id="PF13843"/>
    </source>
</evidence>
<dbReference type="OrthoDB" id="2432418at2759"/>
<proteinExistence type="predicted"/>
<evidence type="ECO:0000313" key="4">
    <source>
        <dbReference type="Proteomes" id="UP000246991"/>
    </source>
</evidence>
<comment type="caution">
    <text evidence="3">The sequence shown here is derived from an EMBL/GenBank/DDBJ whole genome shotgun (WGS) entry which is preliminary data.</text>
</comment>
<accession>A0A317SD16</accession>
<keyword evidence="1" id="KW-0812">Transmembrane</keyword>
<gene>
    <name evidence="3" type="ORF">C7212DRAFT_348305</name>
</gene>
<reference evidence="3 4" key="1">
    <citation type="submission" date="2018-03" db="EMBL/GenBank/DDBJ databases">
        <title>Genomes of Pezizomycetes fungi and the evolution of truffles.</title>
        <authorList>
            <person name="Murat C."/>
            <person name="Payen T."/>
            <person name="Noel B."/>
            <person name="Kuo A."/>
            <person name="Martin F.M."/>
        </authorList>
    </citation>
    <scope>NUCLEOTIDE SEQUENCE [LARGE SCALE GENOMIC DNA]</scope>
    <source>
        <strain evidence="3">091103-1</strain>
    </source>
</reference>
<dbReference type="EMBL" id="PYWC01000108">
    <property type="protein sequence ID" value="PWW72383.1"/>
    <property type="molecule type" value="Genomic_DNA"/>
</dbReference>
<organism evidence="3 4">
    <name type="scientific">Tuber magnatum</name>
    <name type="common">white Piedmont truffle</name>
    <dbReference type="NCBI Taxonomy" id="42249"/>
    <lineage>
        <taxon>Eukaryota</taxon>
        <taxon>Fungi</taxon>
        <taxon>Dikarya</taxon>
        <taxon>Ascomycota</taxon>
        <taxon>Pezizomycotina</taxon>
        <taxon>Pezizomycetes</taxon>
        <taxon>Pezizales</taxon>
        <taxon>Tuberaceae</taxon>
        <taxon>Tuber</taxon>
    </lineage>
</organism>
<dbReference type="InterPro" id="IPR029526">
    <property type="entry name" value="PGBD"/>
</dbReference>
<feature type="transmembrane region" description="Helical" evidence="1">
    <location>
        <begin position="57"/>
        <end position="79"/>
    </location>
</feature>
<name>A0A317SD16_9PEZI</name>
<dbReference type="Pfam" id="PF13843">
    <property type="entry name" value="DDE_Tnp_1_7"/>
    <property type="match status" value="1"/>
</dbReference>
<dbReference type="Proteomes" id="UP000246991">
    <property type="component" value="Unassembled WGS sequence"/>
</dbReference>
<evidence type="ECO:0000313" key="3">
    <source>
        <dbReference type="EMBL" id="PWW72383.1"/>
    </source>
</evidence>
<keyword evidence="4" id="KW-1185">Reference proteome</keyword>